<dbReference type="KEGG" id="sgr:SGR_5545"/>
<dbReference type="EMBL" id="AP009493">
    <property type="protein sequence ID" value="BAG22374.1"/>
    <property type="molecule type" value="Genomic_DNA"/>
</dbReference>
<evidence type="ECO:0000313" key="2">
    <source>
        <dbReference type="Proteomes" id="UP000001685"/>
    </source>
</evidence>
<name>B1W0W4_STRGG</name>
<sequence>MPRLPSSGAGVREERQRKLRLVVKARFPWRSDSSLRHRPEEPKQAEAAAADLRLLLRTRHAPPIAGSNGPGPPRVEMPVHVRPAELRSAVVQRQDATTPD</sequence>
<dbReference type="HOGENOM" id="CLU_2304427_0_0_11"/>
<dbReference type="AlphaFoldDB" id="B1W0W4"/>
<dbReference type="Proteomes" id="UP000001685">
    <property type="component" value="Chromosome"/>
</dbReference>
<reference evidence="2" key="1">
    <citation type="journal article" date="2008" name="J. Bacteriol.">
        <title>Genome sequence of the streptomycin-producing microorganism Streptomyces griseus IFO 13350.</title>
        <authorList>
            <person name="Ohnishi Y."/>
            <person name="Ishikawa J."/>
            <person name="Hara H."/>
            <person name="Suzuki H."/>
            <person name="Ikenoya M."/>
            <person name="Ikeda H."/>
            <person name="Yamashita A."/>
            <person name="Hattori M."/>
            <person name="Horinouchi S."/>
        </authorList>
    </citation>
    <scope>NUCLEOTIDE SEQUENCE [LARGE SCALE GENOMIC DNA]</scope>
    <source>
        <strain evidence="2">JCM 4626 / NBRC 13350</strain>
    </source>
</reference>
<proteinExistence type="predicted"/>
<accession>B1W0W4</accession>
<gene>
    <name evidence="1" type="ordered locus">SGR_5545</name>
</gene>
<organism evidence="1 2">
    <name type="scientific">Streptomyces griseus subsp. griseus (strain JCM 4626 / CBS 651.72 / NBRC 13350 / KCC S-0626 / ISP 5235)</name>
    <dbReference type="NCBI Taxonomy" id="455632"/>
    <lineage>
        <taxon>Bacteria</taxon>
        <taxon>Bacillati</taxon>
        <taxon>Actinomycetota</taxon>
        <taxon>Actinomycetes</taxon>
        <taxon>Kitasatosporales</taxon>
        <taxon>Streptomycetaceae</taxon>
        <taxon>Streptomyces</taxon>
    </lineage>
</organism>
<protein>
    <submittedName>
        <fullName evidence="1">Uncharacterized protein</fullName>
    </submittedName>
</protein>
<evidence type="ECO:0000313" key="1">
    <source>
        <dbReference type="EMBL" id="BAG22374.1"/>
    </source>
</evidence>